<name>A0A2U1K4X7_9BACI</name>
<evidence type="ECO:0000256" key="5">
    <source>
        <dbReference type="ARBA" id="ARBA00022573"/>
    </source>
</evidence>
<keyword evidence="12" id="KW-1185">Reference proteome</keyword>
<comment type="caution">
    <text evidence="11">The sequence shown here is derived from an EMBL/GenBank/DDBJ whole genome shotgun (WGS) entry which is preliminary data.</text>
</comment>
<dbReference type="Pfam" id="PF00155">
    <property type="entry name" value="Aminotran_1_2"/>
    <property type="match status" value="1"/>
</dbReference>
<comment type="cofactor">
    <cofactor evidence="1">
        <name>pyridoxal 5'-phosphate</name>
        <dbReference type="ChEBI" id="CHEBI:597326"/>
    </cofactor>
</comment>
<evidence type="ECO:0000256" key="6">
    <source>
        <dbReference type="ARBA" id="ARBA00022898"/>
    </source>
</evidence>
<dbReference type="AlphaFoldDB" id="A0A2U1K4X7"/>
<evidence type="ECO:0000259" key="10">
    <source>
        <dbReference type="Pfam" id="PF00155"/>
    </source>
</evidence>
<dbReference type="EMBL" id="QCZG01000011">
    <property type="protein sequence ID" value="PWA12219.1"/>
    <property type="molecule type" value="Genomic_DNA"/>
</dbReference>
<evidence type="ECO:0000256" key="8">
    <source>
        <dbReference type="ARBA" id="ARBA00029996"/>
    </source>
</evidence>
<reference evidence="11 12" key="1">
    <citation type="submission" date="2018-04" db="EMBL/GenBank/DDBJ databases">
        <title>Camelliibacillus theae gen. nov., sp. nov., isolated from Pu'er tea.</title>
        <authorList>
            <person name="Niu L."/>
        </authorList>
    </citation>
    <scope>NUCLEOTIDE SEQUENCE [LARGE SCALE GENOMIC DNA]</scope>
    <source>
        <strain evidence="11 12">T8</strain>
    </source>
</reference>
<keyword evidence="7" id="KW-0456">Lyase</keyword>
<dbReference type="InterPro" id="IPR015424">
    <property type="entry name" value="PyrdxlP-dep_Trfase"/>
</dbReference>
<dbReference type="PANTHER" id="PTHR42885:SF1">
    <property type="entry name" value="THREONINE-PHOSPHATE DECARBOXYLASE"/>
    <property type="match status" value="1"/>
</dbReference>
<dbReference type="OrthoDB" id="9813612at2"/>
<organism evidence="11 12">
    <name type="scientific">Pueribacillus theae</name>
    <dbReference type="NCBI Taxonomy" id="2171751"/>
    <lineage>
        <taxon>Bacteria</taxon>
        <taxon>Bacillati</taxon>
        <taxon>Bacillota</taxon>
        <taxon>Bacilli</taxon>
        <taxon>Bacillales</taxon>
        <taxon>Bacillaceae</taxon>
        <taxon>Pueribacillus</taxon>
    </lineage>
</organism>
<dbReference type="Gene3D" id="3.40.640.10">
    <property type="entry name" value="Type I PLP-dependent aspartate aminotransferase-like (Major domain)"/>
    <property type="match status" value="1"/>
</dbReference>
<feature type="domain" description="Aminotransferase class I/classII large" evidence="10">
    <location>
        <begin position="46"/>
        <end position="374"/>
    </location>
</feature>
<dbReference type="InterPro" id="IPR004839">
    <property type="entry name" value="Aminotransferase_I/II_large"/>
</dbReference>
<dbReference type="SUPFAM" id="SSF53383">
    <property type="entry name" value="PLP-dependent transferases"/>
    <property type="match status" value="1"/>
</dbReference>
<dbReference type="CDD" id="cd00609">
    <property type="entry name" value="AAT_like"/>
    <property type="match status" value="1"/>
</dbReference>
<gene>
    <name evidence="11" type="ORF">DCC39_07250</name>
</gene>
<dbReference type="PROSITE" id="PS00105">
    <property type="entry name" value="AA_TRANSFER_CLASS_1"/>
    <property type="match status" value="1"/>
</dbReference>
<protein>
    <recommendedName>
        <fullName evidence="4">threonine-phosphate decarboxylase</fullName>
        <ecNumber evidence="4">4.1.1.81</ecNumber>
    </recommendedName>
    <alternativeName>
        <fullName evidence="8">L-threonine-O-3-phosphate decarboxylase</fullName>
    </alternativeName>
</protein>
<evidence type="ECO:0000256" key="2">
    <source>
        <dbReference type="ARBA" id="ARBA00003444"/>
    </source>
</evidence>
<dbReference type="PANTHER" id="PTHR42885">
    <property type="entry name" value="HISTIDINOL-PHOSPHATE AMINOTRANSFERASE-RELATED"/>
    <property type="match status" value="1"/>
</dbReference>
<comment type="function">
    <text evidence="2">Decarboxylates L-threonine-O-3-phosphate to yield (R)-1-amino-2-propanol O-2-phosphate, the precursor for the linkage between the nucleotide loop and the corrin ring in cobalamin.</text>
</comment>
<dbReference type="Gene3D" id="3.90.1150.10">
    <property type="entry name" value="Aspartate Aminotransferase, domain 1"/>
    <property type="match status" value="1"/>
</dbReference>
<dbReference type="InterPro" id="IPR015421">
    <property type="entry name" value="PyrdxlP-dep_Trfase_major"/>
</dbReference>
<dbReference type="NCBIfam" id="TIGR01140">
    <property type="entry name" value="L_thr_O3P_dcar"/>
    <property type="match status" value="1"/>
</dbReference>
<dbReference type="GO" id="GO:0009236">
    <property type="term" value="P:cobalamin biosynthetic process"/>
    <property type="evidence" value="ECO:0007669"/>
    <property type="project" value="UniProtKB-UniPathway"/>
</dbReference>
<evidence type="ECO:0000313" key="11">
    <source>
        <dbReference type="EMBL" id="PWA12219.1"/>
    </source>
</evidence>
<evidence type="ECO:0000256" key="4">
    <source>
        <dbReference type="ARBA" id="ARBA00012285"/>
    </source>
</evidence>
<evidence type="ECO:0000256" key="9">
    <source>
        <dbReference type="ARBA" id="ARBA00048531"/>
    </source>
</evidence>
<proteinExistence type="predicted"/>
<dbReference type="GO" id="GO:0048472">
    <property type="term" value="F:threonine-phosphate decarboxylase activity"/>
    <property type="evidence" value="ECO:0007669"/>
    <property type="project" value="UniProtKB-EC"/>
</dbReference>
<dbReference type="InterPro" id="IPR004838">
    <property type="entry name" value="NHTrfase_class1_PyrdxlP-BS"/>
</dbReference>
<dbReference type="EC" id="4.1.1.81" evidence="4"/>
<dbReference type="GO" id="GO:0030170">
    <property type="term" value="F:pyridoxal phosphate binding"/>
    <property type="evidence" value="ECO:0007669"/>
    <property type="project" value="InterPro"/>
</dbReference>
<dbReference type="InterPro" id="IPR015422">
    <property type="entry name" value="PyrdxlP-dep_Trfase_small"/>
</dbReference>
<evidence type="ECO:0000256" key="1">
    <source>
        <dbReference type="ARBA" id="ARBA00001933"/>
    </source>
</evidence>
<dbReference type="InterPro" id="IPR005860">
    <property type="entry name" value="CobD"/>
</dbReference>
<keyword evidence="6" id="KW-0663">Pyridoxal phosphate</keyword>
<evidence type="ECO:0000313" key="12">
    <source>
        <dbReference type="Proteomes" id="UP000245998"/>
    </source>
</evidence>
<comment type="catalytic activity">
    <reaction evidence="9">
        <text>O-phospho-L-threonine + H(+) = (R)-1-aminopropan-2-yl phosphate + CO2</text>
        <dbReference type="Rhea" id="RHEA:11492"/>
        <dbReference type="ChEBI" id="CHEBI:15378"/>
        <dbReference type="ChEBI" id="CHEBI:16526"/>
        <dbReference type="ChEBI" id="CHEBI:58563"/>
        <dbReference type="ChEBI" id="CHEBI:58675"/>
        <dbReference type="EC" id="4.1.1.81"/>
    </reaction>
</comment>
<comment type="pathway">
    <text evidence="3">Cofactor biosynthesis; adenosylcobalamin biosynthesis.</text>
</comment>
<accession>A0A2U1K4X7</accession>
<dbReference type="Proteomes" id="UP000245998">
    <property type="component" value="Unassembled WGS sequence"/>
</dbReference>
<evidence type="ECO:0000256" key="3">
    <source>
        <dbReference type="ARBA" id="ARBA00004953"/>
    </source>
</evidence>
<sequence length="384" mass="43678">MQLCIALLLRPCCYFGLEADVLSLPAHGSNPKHLLQALQVESPNHHLIDFSVNVNPFGMPASIRAVWNGLLASIADYPDPESMALKIELAKRESIGIENMMIGNGAAELVFLLANAFRGKDILIVDPTFSEYRSACEAHGCRVHSYQLREENGWRLDVEEIVQKLPGKAALFICNPNNPTGIRYEKESVITMIEKAEEHHVMVIIDEAFYDFCDEPYTLIPYIEKFSNLAVLRSFTKMFAIPGIRLGWLAASKEMMTRFSKLKPHWSVNAVAEQIGIQCLAEDTFVEQSVIRLKNERQRVTSALKEMNFVLSNSNTNYYLLREHEKQNLETLLRFLIKEGITARHTENFIGLDGNYLRFAVRKHEENNVLLEALESWRNQCSSS</sequence>
<dbReference type="UniPathway" id="UPA00148"/>
<keyword evidence="5" id="KW-0169">Cobalamin biosynthesis</keyword>
<evidence type="ECO:0000256" key="7">
    <source>
        <dbReference type="ARBA" id="ARBA00023239"/>
    </source>
</evidence>